<dbReference type="Proteomes" id="UP000281094">
    <property type="component" value="Unassembled WGS sequence"/>
</dbReference>
<keyword evidence="1" id="KW-0812">Transmembrane</keyword>
<evidence type="ECO:0000313" key="3">
    <source>
        <dbReference type="Proteomes" id="UP000281094"/>
    </source>
</evidence>
<feature type="transmembrane region" description="Helical" evidence="1">
    <location>
        <begin position="76"/>
        <end position="95"/>
    </location>
</feature>
<evidence type="ECO:0000256" key="1">
    <source>
        <dbReference type="SAM" id="Phobius"/>
    </source>
</evidence>
<proteinExistence type="predicted"/>
<keyword evidence="1" id="KW-0472">Membrane</keyword>
<keyword evidence="3" id="KW-1185">Reference proteome</keyword>
<gene>
    <name evidence="2" type="ORF">D8780_09570</name>
</gene>
<reference evidence="2 3" key="1">
    <citation type="submission" date="2018-10" db="EMBL/GenBank/DDBJ databases">
        <title>Notoacmeibacter sp. M2BS9Y-3-1, whole genome shotgun sequence.</title>
        <authorList>
            <person name="Tuo L."/>
        </authorList>
    </citation>
    <scope>NUCLEOTIDE SEQUENCE [LARGE SCALE GENOMIC DNA]</scope>
    <source>
        <strain evidence="2 3">M2BS9Y-3-1</strain>
    </source>
</reference>
<name>A0A3L7JCE2_9HYPH</name>
<comment type="caution">
    <text evidence="2">The sequence shown here is derived from an EMBL/GenBank/DDBJ whole genome shotgun (WGS) entry which is preliminary data.</text>
</comment>
<organism evidence="2 3">
    <name type="scientific">Notoacmeibacter ruber</name>
    <dbReference type="NCBI Taxonomy" id="2670375"/>
    <lineage>
        <taxon>Bacteria</taxon>
        <taxon>Pseudomonadati</taxon>
        <taxon>Pseudomonadota</taxon>
        <taxon>Alphaproteobacteria</taxon>
        <taxon>Hyphomicrobiales</taxon>
        <taxon>Notoacmeibacteraceae</taxon>
        <taxon>Notoacmeibacter</taxon>
    </lineage>
</organism>
<keyword evidence="1" id="KW-1133">Transmembrane helix</keyword>
<accession>A0A3L7JCE2</accession>
<protein>
    <submittedName>
        <fullName evidence="2">Uncharacterized protein</fullName>
    </submittedName>
</protein>
<evidence type="ECO:0000313" key="2">
    <source>
        <dbReference type="EMBL" id="RLQ88417.1"/>
    </source>
</evidence>
<feature type="transmembrane region" description="Helical" evidence="1">
    <location>
        <begin position="204"/>
        <end position="222"/>
    </location>
</feature>
<sequence>MGQGLIQKFQTRLWALTYNFAWPDYVWLFGSKLANLSLAVPVVGYLILFNDSVAQHINFSELSGQNPRYFLISNEWRLRSLYFGLIFMGLSNLLYRLRRPFVMRFGTSRPEYVETMFRNALVNTYVHLHEQIRYTGYDAFTRYGKYYDAEWDSFLDTAIGRRVEGNRQRDPIESHWASAKSKFESLLKGILIETYFRESRKRRFSLCFCILFGAIGLFLTLVPSADLFVRVLSVIFVGPSSEV</sequence>
<dbReference type="EMBL" id="RCWN01000001">
    <property type="protein sequence ID" value="RLQ88417.1"/>
    <property type="molecule type" value="Genomic_DNA"/>
</dbReference>
<dbReference type="AlphaFoldDB" id="A0A3L7JCE2"/>